<dbReference type="EMBL" id="BIXZ01000001">
    <property type="protein sequence ID" value="GCF12732.1"/>
    <property type="molecule type" value="Genomic_DNA"/>
</dbReference>
<dbReference type="OrthoDB" id="7592at2157"/>
<sequence length="237" mass="24640">MDIELTHKPSYTHVRVDLDSGESILAEPGAMVSHSPTISIETTTSRDGLLSSAKSMLGGESLLANEFTAEGGSGIITLAPPTPGDVHHHELTGETLYAVDGAFLASDPNIDIDSEFGGIKSMLAGASITPLALKGTGNVLIEAFGGLETVELDAGESYTIDNDHVVAWEESVTFDAHRVGGLKSTLLSGEGLVMDFTGPGTVWYQTRGLDSFTSAIADALPGTGDNDNDASGLDDFI</sequence>
<dbReference type="RefSeq" id="WP_137682405.1">
    <property type="nucleotide sequence ID" value="NZ_BIXZ01000001.1"/>
</dbReference>
<protein>
    <submittedName>
        <fullName evidence="1">TIGR00266 family protein</fullName>
    </submittedName>
</protein>
<dbReference type="NCBIfam" id="TIGR00266">
    <property type="entry name" value="TIGR00266 family protein"/>
    <property type="match status" value="1"/>
</dbReference>
<reference evidence="1 2" key="1">
    <citation type="submission" date="2019-02" db="EMBL/GenBank/DDBJ databases">
        <title>Haloarcula mannanilyticum sp. nov., a mannan degrading haloarchaeon isolated from commercial salt.</title>
        <authorList>
            <person name="Enomoto S."/>
            <person name="Shimane Y."/>
            <person name="Kamekura M."/>
            <person name="Ito T."/>
            <person name="Moriya O."/>
            <person name="Ihara K."/>
            <person name="Takahashi-Ando N."/>
            <person name="Fukushima Y."/>
            <person name="Yoshida Y."/>
            <person name="Usama R."/>
            <person name="Takai K."/>
            <person name="Minegishi H."/>
        </authorList>
    </citation>
    <scope>NUCLEOTIDE SEQUENCE [LARGE SCALE GENOMIC DNA]</scope>
    <source>
        <strain evidence="1 2">MD130-1</strain>
    </source>
</reference>
<comment type="caution">
    <text evidence="1">The sequence shown here is derived from an EMBL/GenBank/DDBJ whole genome shotgun (WGS) entry which is preliminary data.</text>
</comment>
<dbReference type="Gene3D" id="3.60.160.10">
    <property type="entry name" value="Mitochondrial biogenesis AIM24"/>
    <property type="match status" value="1"/>
</dbReference>
<dbReference type="InterPro" id="IPR036983">
    <property type="entry name" value="AIM24_sf"/>
</dbReference>
<proteinExistence type="predicted"/>
<gene>
    <name evidence="1" type="ORF">Harman_06670</name>
</gene>
<organism evidence="1 2">
    <name type="scientific">Haloarcula mannanilytica</name>
    <dbReference type="NCBI Taxonomy" id="2509225"/>
    <lineage>
        <taxon>Archaea</taxon>
        <taxon>Methanobacteriati</taxon>
        <taxon>Methanobacteriota</taxon>
        <taxon>Stenosarchaea group</taxon>
        <taxon>Halobacteria</taxon>
        <taxon>Halobacteriales</taxon>
        <taxon>Haloarculaceae</taxon>
        <taxon>Haloarcula</taxon>
    </lineage>
</organism>
<evidence type="ECO:0000313" key="1">
    <source>
        <dbReference type="EMBL" id="GCF12732.1"/>
    </source>
</evidence>
<dbReference type="InterPro" id="IPR016031">
    <property type="entry name" value="Trp_RNA-bd_attenuator-like_dom"/>
</dbReference>
<dbReference type="Proteomes" id="UP000304382">
    <property type="component" value="Unassembled WGS sequence"/>
</dbReference>
<accession>A0A4C2EEG8</accession>
<dbReference type="PANTHER" id="PTHR43657">
    <property type="entry name" value="TRYPTOPHAN RNA-BINDING ATTENUATOR PROTEIN-LIKE PROTEIN"/>
    <property type="match status" value="1"/>
</dbReference>
<name>A0A4C2EEG8_9EURY</name>
<dbReference type="Pfam" id="PF01987">
    <property type="entry name" value="AIM24"/>
    <property type="match status" value="1"/>
</dbReference>
<dbReference type="AlphaFoldDB" id="A0A4C2EEG8"/>
<keyword evidence="2" id="KW-1185">Reference proteome</keyword>
<dbReference type="InterPro" id="IPR002838">
    <property type="entry name" value="AIM24"/>
</dbReference>
<evidence type="ECO:0000313" key="2">
    <source>
        <dbReference type="Proteomes" id="UP000304382"/>
    </source>
</evidence>
<dbReference type="SUPFAM" id="SSF51219">
    <property type="entry name" value="TRAP-like"/>
    <property type="match status" value="1"/>
</dbReference>
<dbReference type="PANTHER" id="PTHR43657:SF1">
    <property type="entry name" value="ALTERED INHERITANCE OF MITOCHONDRIA PROTEIN 24, MITOCHONDRIAL"/>
    <property type="match status" value="1"/>
</dbReference>